<dbReference type="InterPro" id="IPR008007">
    <property type="entry name" value="Peptidase_M42"/>
</dbReference>
<dbReference type="AlphaFoldDB" id="A0A645B8K8"/>
<evidence type="ECO:0000256" key="3">
    <source>
        <dbReference type="ARBA" id="ARBA00022670"/>
    </source>
</evidence>
<evidence type="ECO:0000256" key="4">
    <source>
        <dbReference type="ARBA" id="ARBA00022723"/>
    </source>
</evidence>
<evidence type="ECO:0000313" key="6">
    <source>
        <dbReference type="EMBL" id="MPM59483.1"/>
    </source>
</evidence>
<dbReference type="InterPro" id="IPR023367">
    <property type="entry name" value="Peptidase_M42_dom2"/>
</dbReference>
<keyword evidence="5 6" id="KW-0378">Hydrolase</keyword>
<sequence>MADKTCMKFFEALLATNGPSGFEEETAGVFRAYLQGFCDRVETDVLGNTIGVLNPEAEFRVMLSGHYDEIGFQVVYINDEGLIYFRPNGGIDKLNVPASEVEIRTASGIVPGVIGKKPIHLLKAAERDTPPDLSDLWIDIGAENRAEAEKLVAVGDPIALRRNVRMLGANRIMSKGLDDRVGALVVAETLRALSRRKLHVGVYGVGSVQEELGLRGATTSCFAIDPTVGFAIDVGFATDIPDVPKKMLGDIRLGAGPELNRSADNNPVLGRMIREVAARHKIKYQESAAHRASGGTDTAIMQLTRSGVATALVSIPNRYMHSPVEICDMRDVDGAVKLLTETIAGLTGKEKFRPGID</sequence>
<dbReference type="EC" id="3.4.11.-" evidence="6"/>
<dbReference type="EMBL" id="VSSQ01017316">
    <property type="protein sequence ID" value="MPM59483.1"/>
    <property type="molecule type" value="Genomic_DNA"/>
</dbReference>
<protein>
    <submittedName>
        <fullName evidence="6">Putative aminopeptidase YsdC</fullName>
        <ecNumber evidence="6">3.4.11.-</ecNumber>
    </submittedName>
</protein>
<accession>A0A645B8K8</accession>
<evidence type="ECO:0000256" key="1">
    <source>
        <dbReference type="ARBA" id="ARBA00006272"/>
    </source>
</evidence>
<keyword evidence="3" id="KW-0645">Protease</keyword>
<comment type="similarity">
    <text evidence="1">Belongs to the peptidase M42 family.</text>
</comment>
<reference evidence="6" key="1">
    <citation type="submission" date="2019-08" db="EMBL/GenBank/DDBJ databases">
        <authorList>
            <person name="Kucharzyk K."/>
            <person name="Murdoch R.W."/>
            <person name="Higgins S."/>
            <person name="Loffler F."/>
        </authorList>
    </citation>
    <scope>NUCLEOTIDE SEQUENCE</scope>
</reference>
<dbReference type="Gene3D" id="2.40.30.40">
    <property type="entry name" value="Peptidase M42, domain 2"/>
    <property type="match status" value="1"/>
</dbReference>
<dbReference type="GO" id="GO:0046872">
    <property type="term" value="F:metal ion binding"/>
    <property type="evidence" value="ECO:0007669"/>
    <property type="project" value="UniProtKB-KW"/>
</dbReference>
<name>A0A645B8K8_9ZZZZ</name>
<dbReference type="PANTHER" id="PTHR32481:SF20">
    <property type="entry name" value="AMINOPEPTIDASE YSDC"/>
    <property type="match status" value="1"/>
</dbReference>
<keyword evidence="2 6" id="KW-0031">Aminopeptidase</keyword>
<dbReference type="Gene3D" id="3.40.630.10">
    <property type="entry name" value="Zn peptidases"/>
    <property type="match status" value="1"/>
</dbReference>
<dbReference type="GO" id="GO:0004177">
    <property type="term" value="F:aminopeptidase activity"/>
    <property type="evidence" value="ECO:0007669"/>
    <property type="project" value="UniProtKB-KW"/>
</dbReference>
<proteinExistence type="inferred from homology"/>
<dbReference type="GO" id="GO:0006508">
    <property type="term" value="P:proteolysis"/>
    <property type="evidence" value="ECO:0007669"/>
    <property type="project" value="UniProtKB-KW"/>
</dbReference>
<evidence type="ECO:0000256" key="5">
    <source>
        <dbReference type="ARBA" id="ARBA00022801"/>
    </source>
</evidence>
<keyword evidence="4" id="KW-0479">Metal-binding</keyword>
<dbReference type="Pfam" id="PF05343">
    <property type="entry name" value="Peptidase_M42"/>
    <property type="match status" value="1"/>
</dbReference>
<evidence type="ECO:0000256" key="2">
    <source>
        <dbReference type="ARBA" id="ARBA00022438"/>
    </source>
</evidence>
<dbReference type="CDD" id="cd05656">
    <property type="entry name" value="M42_Frv"/>
    <property type="match status" value="1"/>
</dbReference>
<dbReference type="PIRSF" id="PIRSF001123">
    <property type="entry name" value="PepA_GA"/>
    <property type="match status" value="1"/>
</dbReference>
<dbReference type="PANTHER" id="PTHR32481">
    <property type="entry name" value="AMINOPEPTIDASE"/>
    <property type="match status" value="1"/>
</dbReference>
<comment type="caution">
    <text evidence="6">The sequence shown here is derived from an EMBL/GenBank/DDBJ whole genome shotgun (WGS) entry which is preliminary data.</text>
</comment>
<dbReference type="InterPro" id="IPR051464">
    <property type="entry name" value="Peptidase_M42_aminopept"/>
</dbReference>
<gene>
    <name evidence="6" type="primary">ysdC_27</name>
    <name evidence="6" type="ORF">SDC9_106327</name>
</gene>
<dbReference type="SUPFAM" id="SSF101821">
    <property type="entry name" value="Aminopeptidase/glucanase lid domain"/>
    <property type="match status" value="1"/>
</dbReference>
<organism evidence="6">
    <name type="scientific">bioreactor metagenome</name>
    <dbReference type="NCBI Taxonomy" id="1076179"/>
    <lineage>
        <taxon>unclassified sequences</taxon>
        <taxon>metagenomes</taxon>
        <taxon>ecological metagenomes</taxon>
    </lineage>
</organism>
<dbReference type="SUPFAM" id="SSF53187">
    <property type="entry name" value="Zn-dependent exopeptidases"/>
    <property type="match status" value="1"/>
</dbReference>